<dbReference type="RefSeq" id="WP_011374271.1">
    <property type="nucleotide sequence ID" value="NC_007576.1"/>
</dbReference>
<organism evidence="1 2">
    <name type="scientific">Latilactobacillus sakei subsp. sakei (strain 23K)</name>
    <name type="common">Lactobacillus sakei subsp. sakei</name>
    <dbReference type="NCBI Taxonomy" id="314315"/>
    <lineage>
        <taxon>Bacteria</taxon>
        <taxon>Bacillati</taxon>
        <taxon>Bacillota</taxon>
        <taxon>Bacilli</taxon>
        <taxon>Lactobacillales</taxon>
        <taxon>Lactobacillaceae</taxon>
        <taxon>Latilactobacillus</taxon>
    </lineage>
</organism>
<reference evidence="2" key="1">
    <citation type="journal article" date="2005" name="Nat. Biotechnol.">
        <title>The complete genome sequence of the meat-borne lactic acid bacterium Lactobacillus sakei 23K.</title>
        <authorList>
            <person name="Chaillou S."/>
            <person name="Champomier-Verges M.-C."/>
            <person name="Cornet M."/>
            <person name="Crutz-Le Coq A.-M."/>
            <person name="Dudez A.-M."/>
            <person name="Martin V."/>
            <person name="Beaufils S."/>
            <person name="Darbon-Rongere E."/>
            <person name="Bossy R."/>
            <person name="Loux V."/>
            <person name="Zagorec M."/>
        </authorList>
    </citation>
    <scope>NUCLEOTIDE SEQUENCE [LARGE SCALE GENOMIC DNA]</scope>
    <source>
        <strain evidence="2">23K</strain>
    </source>
</reference>
<accession>Q38Y63</accession>
<evidence type="ECO:0000313" key="2">
    <source>
        <dbReference type="Proteomes" id="UP000002707"/>
    </source>
</evidence>
<dbReference type="Proteomes" id="UP000002707">
    <property type="component" value="Chromosome"/>
</dbReference>
<keyword evidence="2" id="KW-1185">Reference proteome</keyword>
<sequence>MNKKLDSFSSIEDDKLGLVIGGRNNLAYGLGKLVRAGVDIGIAIGSKGRYKPRH</sequence>
<dbReference type="HOGENOM" id="CLU_3044797_0_0_9"/>
<gene>
    <name evidence="1" type="ORF">LCA_0564_b</name>
</gene>
<dbReference type="AlphaFoldDB" id="Q38Y63"/>
<protein>
    <submittedName>
        <fullName evidence="1">Hypothetical small peptide</fullName>
    </submittedName>
</protein>
<dbReference type="KEGG" id="lsa:LCA_0564_b"/>
<dbReference type="STRING" id="314315.LCA_0564_b"/>
<dbReference type="EMBL" id="CR936503">
    <property type="protein sequence ID" value="CAI54866.1"/>
    <property type="molecule type" value="Genomic_DNA"/>
</dbReference>
<proteinExistence type="predicted"/>
<evidence type="ECO:0000313" key="1">
    <source>
        <dbReference type="EMBL" id="CAI54866.1"/>
    </source>
</evidence>
<name>Q38Y63_LATSS</name>